<dbReference type="OrthoDB" id="851886at2759"/>
<evidence type="ECO:0000259" key="2">
    <source>
        <dbReference type="Pfam" id="PF14111"/>
    </source>
</evidence>
<evidence type="ECO:0000313" key="4">
    <source>
        <dbReference type="Proteomes" id="UP000595140"/>
    </source>
</evidence>
<dbReference type="AlphaFoldDB" id="A0A484K1C1"/>
<dbReference type="PANTHER" id="PTHR33233">
    <property type="entry name" value="ENDONUCLEASE/EXONUCLEASE/PHOSPHATASE"/>
    <property type="match status" value="1"/>
</dbReference>
<dbReference type="Pfam" id="PF14111">
    <property type="entry name" value="DUF4283"/>
    <property type="match status" value="1"/>
</dbReference>
<dbReference type="InterPro" id="IPR025558">
    <property type="entry name" value="DUF4283"/>
</dbReference>
<evidence type="ECO:0000256" key="1">
    <source>
        <dbReference type="SAM" id="MobiDB-lite"/>
    </source>
</evidence>
<evidence type="ECO:0000313" key="3">
    <source>
        <dbReference type="EMBL" id="VFQ58398.1"/>
    </source>
</evidence>
<gene>
    <name evidence="3" type="ORF">CCAM_LOCUS174</name>
</gene>
<proteinExistence type="predicted"/>
<feature type="domain" description="DUF4283" evidence="2">
    <location>
        <begin position="92"/>
        <end position="170"/>
    </location>
</feature>
<accession>A0A484K1C1</accession>
<feature type="compositionally biased region" description="Basic and acidic residues" evidence="1">
    <location>
        <begin position="21"/>
        <end position="31"/>
    </location>
</feature>
<sequence length="280" mass="32276">MKPTPTPSQSILEVDPSTAQKGEEEQSKGEEQDKDEQEQVTLDPLKAKSYAEIVGDKEELDCKLSFIDTVERNGHKTANLTQKDIVEHTSYWEAAILVCILGANPPIGIVEGFVHRIWKQYSIQDVTLMKPGQFVVRFEKVEDQEEILKRNYYYFDNKPAYVRKWQPCSKVNLDALIDIPIWIQLPDLEIKFWTKTWLSKIGSSIGKPIRAVKTTISRTKLNFARIQIEVSTNQQLPEEIQFEDDKGKIMSQQIQYEWCPTKCTHCKGLGHQEKSCKKKT</sequence>
<dbReference type="EMBL" id="OOIL02000001">
    <property type="protein sequence ID" value="VFQ58398.1"/>
    <property type="molecule type" value="Genomic_DNA"/>
</dbReference>
<protein>
    <recommendedName>
        <fullName evidence="2">DUF4283 domain-containing protein</fullName>
    </recommendedName>
</protein>
<feature type="region of interest" description="Disordered" evidence="1">
    <location>
        <begin position="1"/>
        <end position="42"/>
    </location>
</feature>
<keyword evidence="4" id="KW-1185">Reference proteome</keyword>
<reference evidence="3 4" key="1">
    <citation type="submission" date="2018-04" db="EMBL/GenBank/DDBJ databases">
        <authorList>
            <person name="Vogel A."/>
        </authorList>
    </citation>
    <scope>NUCLEOTIDE SEQUENCE [LARGE SCALE GENOMIC DNA]</scope>
</reference>
<name>A0A484K1C1_9ASTE</name>
<dbReference type="PANTHER" id="PTHR33233:SF14">
    <property type="entry name" value="ENDONUCLEASE_EXONUCLEASE_PHOSPHATASE"/>
    <property type="match status" value="1"/>
</dbReference>
<organism evidence="3 4">
    <name type="scientific">Cuscuta campestris</name>
    <dbReference type="NCBI Taxonomy" id="132261"/>
    <lineage>
        <taxon>Eukaryota</taxon>
        <taxon>Viridiplantae</taxon>
        <taxon>Streptophyta</taxon>
        <taxon>Embryophyta</taxon>
        <taxon>Tracheophyta</taxon>
        <taxon>Spermatophyta</taxon>
        <taxon>Magnoliopsida</taxon>
        <taxon>eudicotyledons</taxon>
        <taxon>Gunneridae</taxon>
        <taxon>Pentapetalae</taxon>
        <taxon>asterids</taxon>
        <taxon>lamiids</taxon>
        <taxon>Solanales</taxon>
        <taxon>Convolvulaceae</taxon>
        <taxon>Cuscuteae</taxon>
        <taxon>Cuscuta</taxon>
        <taxon>Cuscuta subgen. Grammica</taxon>
        <taxon>Cuscuta sect. Cleistogrammica</taxon>
    </lineage>
</organism>
<dbReference type="Proteomes" id="UP000595140">
    <property type="component" value="Unassembled WGS sequence"/>
</dbReference>